<proteinExistence type="predicted"/>
<keyword evidence="2" id="KW-1133">Transmembrane helix</keyword>
<dbReference type="Pfam" id="PF11209">
    <property type="entry name" value="LmeA"/>
    <property type="match status" value="1"/>
</dbReference>
<evidence type="ECO:0008006" key="5">
    <source>
        <dbReference type="Google" id="ProtNLM"/>
    </source>
</evidence>
<accession>A0A3E0VRC7</accession>
<protein>
    <recommendedName>
        <fullName evidence="5">DUF2993 domain-containing protein</fullName>
    </recommendedName>
</protein>
<evidence type="ECO:0000313" key="3">
    <source>
        <dbReference type="EMBL" id="RFA11953.1"/>
    </source>
</evidence>
<dbReference type="OrthoDB" id="5116168at2"/>
<gene>
    <name evidence="3" type="ORF">B7R21_11465</name>
</gene>
<keyword evidence="2" id="KW-0472">Membrane</keyword>
<sequence>MPQARSSGTGSPFSASLHPTGCSGPPVSEASEGGAPAGTSLPRARGRRRTTVIVGVAIAVVLLVVAVIVADVALRSFAEGKVRENILQNLPANVSGDVSVTIGGASFLQQYLAGSFDDVSLSSTDLTVGGVPVSATVEAHGVPTDQSKPVSNVSASLTLSQDAVNTFVAVPGSNRIVFGDGTVGYAGSFEVLGLALGYDATATATPSGPDVLLTPTGATLSAGSASVDVGGALKTIVSKPVPICVAQYLPERVQLTSIAPTPGAVTVRAEATDLLLSADALKTTGAC</sequence>
<evidence type="ECO:0000313" key="4">
    <source>
        <dbReference type="Proteomes" id="UP000256709"/>
    </source>
</evidence>
<feature type="compositionally biased region" description="Polar residues" evidence="1">
    <location>
        <begin position="1"/>
        <end position="14"/>
    </location>
</feature>
<reference evidence="3 4" key="1">
    <citation type="submission" date="2017-04" db="EMBL/GenBank/DDBJ databases">
        <title>Comparative genome analysis of Subtercola boreus.</title>
        <authorList>
            <person name="Cho Y.-J."/>
            <person name="Cho A."/>
            <person name="Kim O.-S."/>
            <person name="Lee J.-I."/>
        </authorList>
    </citation>
    <scope>NUCLEOTIDE SEQUENCE [LARGE SCALE GENOMIC DNA]</scope>
    <source>
        <strain evidence="3 4">P27444</strain>
    </source>
</reference>
<comment type="caution">
    <text evidence="3">The sequence shown here is derived from an EMBL/GenBank/DDBJ whole genome shotgun (WGS) entry which is preliminary data.</text>
</comment>
<dbReference type="AlphaFoldDB" id="A0A3E0VRC7"/>
<organism evidence="3 4">
    <name type="scientific">Subtercola boreus</name>
    <dbReference type="NCBI Taxonomy" id="120213"/>
    <lineage>
        <taxon>Bacteria</taxon>
        <taxon>Bacillati</taxon>
        <taxon>Actinomycetota</taxon>
        <taxon>Actinomycetes</taxon>
        <taxon>Micrococcales</taxon>
        <taxon>Microbacteriaceae</taxon>
        <taxon>Subtercola</taxon>
    </lineage>
</organism>
<evidence type="ECO:0000256" key="2">
    <source>
        <dbReference type="SAM" id="Phobius"/>
    </source>
</evidence>
<dbReference type="InterPro" id="IPR021373">
    <property type="entry name" value="DUF2993"/>
</dbReference>
<keyword evidence="2" id="KW-0812">Transmembrane</keyword>
<evidence type="ECO:0000256" key="1">
    <source>
        <dbReference type="SAM" id="MobiDB-lite"/>
    </source>
</evidence>
<dbReference type="Proteomes" id="UP000256709">
    <property type="component" value="Unassembled WGS sequence"/>
</dbReference>
<feature type="transmembrane region" description="Helical" evidence="2">
    <location>
        <begin position="52"/>
        <end position="74"/>
    </location>
</feature>
<feature type="region of interest" description="Disordered" evidence="1">
    <location>
        <begin position="1"/>
        <end position="44"/>
    </location>
</feature>
<dbReference type="EMBL" id="NBXA01000022">
    <property type="protein sequence ID" value="RFA11953.1"/>
    <property type="molecule type" value="Genomic_DNA"/>
</dbReference>
<name>A0A3E0VRC7_9MICO</name>